<dbReference type="PROSITE" id="PS50943">
    <property type="entry name" value="HTH_CROC1"/>
    <property type="match status" value="1"/>
</dbReference>
<dbReference type="AlphaFoldDB" id="A0A1H8LKZ3"/>
<feature type="domain" description="HTH cro/C1-type" evidence="1">
    <location>
        <begin position="25"/>
        <end position="77"/>
    </location>
</feature>
<dbReference type="GO" id="GO:0003677">
    <property type="term" value="F:DNA binding"/>
    <property type="evidence" value="ECO:0007669"/>
    <property type="project" value="InterPro"/>
</dbReference>
<organism evidence="2 3">
    <name type="scientific">Gemmobacter aquatilis</name>
    <dbReference type="NCBI Taxonomy" id="933059"/>
    <lineage>
        <taxon>Bacteria</taxon>
        <taxon>Pseudomonadati</taxon>
        <taxon>Pseudomonadota</taxon>
        <taxon>Alphaproteobacteria</taxon>
        <taxon>Rhodobacterales</taxon>
        <taxon>Paracoccaceae</taxon>
        <taxon>Gemmobacter</taxon>
    </lineage>
</organism>
<dbReference type="InterPro" id="IPR001387">
    <property type="entry name" value="Cro/C1-type_HTH"/>
</dbReference>
<dbReference type="Proteomes" id="UP000198761">
    <property type="component" value="Unassembled WGS sequence"/>
</dbReference>
<proteinExistence type="predicted"/>
<dbReference type="EMBL" id="FOCE01000011">
    <property type="protein sequence ID" value="SEO05882.1"/>
    <property type="molecule type" value="Genomic_DNA"/>
</dbReference>
<name>A0A1H8LKZ3_9RHOB</name>
<evidence type="ECO:0000259" key="1">
    <source>
        <dbReference type="PROSITE" id="PS50943"/>
    </source>
</evidence>
<gene>
    <name evidence="2" type="ORF">SAMN04488103_11157</name>
</gene>
<evidence type="ECO:0000313" key="3">
    <source>
        <dbReference type="Proteomes" id="UP000198761"/>
    </source>
</evidence>
<evidence type="ECO:0000313" key="2">
    <source>
        <dbReference type="EMBL" id="SEO05882.1"/>
    </source>
</evidence>
<sequence>MFWRDNQNLWPELQINSATDLGNLIRNRREALAIKQGDLASSAGVDQGNLSKIERGTAKATLDTYLRLCSALGIDLLAEPRA</sequence>
<keyword evidence="3" id="KW-1185">Reference proteome</keyword>
<dbReference type="RefSeq" id="WP_091303209.1">
    <property type="nucleotide sequence ID" value="NZ_FOCE01000011.1"/>
</dbReference>
<dbReference type="Pfam" id="PF01381">
    <property type="entry name" value="HTH_3"/>
    <property type="match status" value="1"/>
</dbReference>
<dbReference type="SUPFAM" id="SSF47413">
    <property type="entry name" value="lambda repressor-like DNA-binding domains"/>
    <property type="match status" value="1"/>
</dbReference>
<dbReference type="SMART" id="SM00530">
    <property type="entry name" value="HTH_XRE"/>
    <property type="match status" value="1"/>
</dbReference>
<reference evidence="2 3" key="1">
    <citation type="submission" date="2016-10" db="EMBL/GenBank/DDBJ databases">
        <authorList>
            <person name="de Groot N.N."/>
        </authorList>
    </citation>
    <scope>NUCLEOTIDE SEQUENCE [LARGE SCALE GENOMIC DNA]</scope>
    <source>
        <strain evidence="2 3">DSM 3857</strain>
    </source>
</reference>
<dbReference type="STRING" id="933059.SAMN04488103_11157"/>
<dbReference type="InterPro" id="IPR010982">
    <property type="entry name" value="Lambda_DNA-bd_dom_sf"/>
</dbReference>
<dbReference type="Gene3D" id="1.10.260.40">
    <property type="entry name" value="lambda repressor-like DNA-binding domains"/>
    <property type="match status" value="1"/>
</dbReference>
<accession>A0A1H8LKZ3</accession>
<protein>
    <submittedName>
        <fullName evidence="2">Helix-turn-helix domain-containing protein</fullName>
    </submittedName>
</protein>
<dbReference type="OrthoDB" id="7868542at2"/>
<dbReference type="CDD" id="cd00093">
    <property type="entry name" value="HTH_XRE"/>
    <property type="match status" value="1"/>
</dbReference>